<feature type="signal peptide" evidence="2">
    <location>
        <begin position="1"/>
        <end position="17"/>
    </location>
</feature>
<dbReference type="InterPro" id="IPR015943">
    <property type="entry name" value="WD40/YVTN_repeat-like_dom_sf"/>
</dbReference>
<accession>A0ABR1NSD6</accession>
<dbReference type="InterPro" id="IPR050282">
    <property type="entry name" value="Cycloisomerase_2"/>
</dbReference>
<dbReference type="EMBL" id="JAKNSF020000126">
    <property type="protein sequence ID" value="KAK7713547.1"/>
    <property type="molecule type" value="Genomic_DNA"/>
</dbReference>
<keyword evidence="4" id="KW-1185">Reference proteome</keyword>
<dbReference type="PANTHER" id="PTHR30344:SF4">
    <property type="entry name" value="CYCLASE, PUTATIVE (AFU_ORTHOLOGUE AFUA_6G11580)-RELATED"/>
    <property type="match status" value="1"/>
</dbReference>
<evidence type="ECO:0000256" key="1">
    <source>
        <dbReference type="ARBA" id="ARBA00005564"/>
    </source>
</evidence>
<comment type="similarity">
    <text evidence="1">Belongs to the cycloisomerase 2 family.</text>
</comment>
<dbReference type="InterPro" id="IPR019405">
    <property type="entry name" value="Lactonase_7-beta_prop"/>
</dbReference>
<sequence>MYTSVLALSSLVLRANAAMHELIVGTFSTKFLYTVEFDDEALTLNLLANISVPYAGNWIAFNHDKTNLYTTAYGQSNEPQNPKFVSYSIHNATAIEHQTTIPAGGNCTATSIFVVADKHHPYNVYGTFFSSVKGINAGCGSVLSVDEDGALDAVIQNYTYFVNVSGVHGAALSPGSGYLYSADDTGNTLWTHAVDRATGEVTALANLTGPSPGSDPRHVVVHPDGHYLYVILEGSSQLAQYTLDRETGLPAYDGAYPLLLSAQQDPVHYWADEVALSASNKYLWASNRGRSANTTGYVSVFTLDEWGAIIKQNFLVPTSSSGGFSNILSPSKYSDEFAVLTSNSTGFVEVWKLDENASSATVAAHLDIDDGAQTVIHHFAVHMLRMNHFASLFMALSASAALAQTQLPTNASAGLHIFLDFDGTIVTSDAYTTLASAAYASLPAKTSTSFPSWDEIEATYGTVYDAVSATVDEPTSLEEAIDYANNAALRAVEQWSFLWVQNLGVFDAAKQEELIKFAKNQTLRDGWCSFATAAQENGVKLNVVSLNWSPSWIRLVLQEASECPQVVENIETYCPEILPENTLPAAGLDHDTQLFSGGDKTRLIESLLKTVTDEVKNVVFVSDGDADLQPLWEEPTNIGIVAGFNGSAAESFQTYGVDVADASHGWRGHTGNGSGNGSFIYGFEDWEEIGKLLWG</sequence>
<evidence type="ECO:0000256" key="2">
    <source>
        <dbReference type="SAM" id="SignalP"/>
    </source>
</evidence>
<name>A0ABR1NSD6_DIAER</name>
<dbReference type="Gene3D" id="2.130.10.10">
    <property type="entry name" value="YVTN repeat-like/Quinoprotein amine dehydrogenase"/>
    <property type="match status" value="1"/>
</dbReference>
<dbReference type="PANTHER" id="PTHR30344">
    <property type="entry name" value="6-PHOSPHOGLUCONOLACTONASE-RELATED"/>
    <property type="match status" value="1"/>
</dbReference>
<comment type="caution">
    <text evidence="3">The sequence shown here is derived from an EMBL/GenBank/DDBJ whole genome shotgun (WGS) entry which is preliminary data.</text>
</comment>
<dbReference type="SUPFAM" id="SSF75011">
    <property type="entry name" value="3-carboxy-cis,cis-mucoante lactonizing enzyme"/>
    <property type="match status" value="1"/>
</dbReference>
<organism evidence="3 4">
    <name type="scientific">Diaporthe eres</name>
    <name type="common">Phomopsis oblonga</name>
    <dbReference type="NCBI Taxonomy" id="83184"/>
    <lineage>
        <taxon>Eukaryota</taxon>
        <taxon>Fungi</taxon>
        <taxon>Dikarya</taxon>
        <taxon>Ascomycota</taxon>
        <taxon>Pezizomycotina</taxon>
        <taxon>Sordariomycetes</taxon>
        <taxon>Sordariomycetidae</taxon>
        <taxon>Diaporthales</taxon>
        <taxon>Diaporthaceae</taxon>
        <taxon>Diaporthe</taxon>
        <taxon>Diaporthe eres species complex</taxon>
    </lineage>
</organism>
<dbReference type="InterPro" id="IPR023214">
    <property type="entry name" value="HAD_sf"/>
</dbReference>
<keyword evidence="2" id="KW-0732">Signal</keyword>
<dbReference type="Pfam" id="PF10282">
    <property type="entry name" value="Lactonase"/>
    <property type="match status" value="1"/>
</dbReference>
<dbReference type="InterPro" id="IPR036412">
    <property type="entry name" value="HAD-like_sf"/>
</dbReference>
<feature type="chain" id="PRO_5046225746" description="3-carboxy-cis,cis-mucoante lactonizing enzyme" evidence="2">
    <location>
        <begin position="18"/>
        <end position="695"/>
    </location>
</feature>
<evidence type="ECO:0000313" key="4">
    <source>
        <dbReference type="Proteomes" id="UP001430848"/>
    </source>
</evidence>
<proteinExistence type="inferred from homology"/>
<gene>
    <name evidence="3" type="ORF">SLS63_012069</name>
</gene>
<reference evidence="3 4" key="1">
    <citation type="submission" date="2024-02" db="EMBL/GenBank/DDBJ databases">
        <title>De novo assembly and annotation of 12 fungi associated with fruit tree decline syndrome in Ontario, Canada.</title>
        <authorList>
            <person name="Sulman M."/>
            <person name="Ellouze W."/>
            <person name="Ilyukhin E."/>
        </authorList>
    </citation>
    <scope>NUCLEOTIDE SEQUENCE [LARGE SCALE GENOMIC DNA]</scope>
    <source>
        <strain evidence="3 4">M169</strain>
    </source>
</reference>
<evidence type="ECO:0000313" key="3">
    <source>
        <dbReference type="EMBL" id="KAK7713547.1"/>
    </source>
</evidence>
<evidence type="ECO:0008006" key="5">
    <source>
        <dbReference type="Google" id="ProtNLM"/>
    </source>
</evidence>
<dbReference type="Gene3D" id="3.40.50.1000">
    <property type="entry name" value="HAD superfamily/HAD-like"/>
    <property type="match status" value="1"/>
</dbReference>
<protein>
    <recommendedName>
        <fullName evidence="5">3-carboxy-cis,cis-mucoante lactonizing enzyme</fullName>
    </recommendedName>
</protein>
<dbReference type="Proteomes" id="UP001430848">
    <property type="component" value="Unassembled WGS sequence"/>
</dbReference>
<dbReference type="SUPFAM" id="SSF56784">
    <property type="entry name" value="HAD-like"/>
    <property type="match status" value="1"/>
</dbReference>